<name>A0A0F9A8L0_9ZZZZ</name>
<sequence>MNDVKVGSLSPKIVPIEKILLSVQRSVWALACADYIIIKHRYVEENAESIQHRLPGTTEGVFIT</sequence>
<dbReference type="EMBL" id="LAZR01047309">
    <property type="protein sequence ID" value="KKK94515.1"/>
    <property type="molecule type" value="Genomic_DNA"/>
</dbReference>
<dbReference type="AlphaFoldDB" id="A0A0F9A8L0"/>
<comment type="caution">
    <text evidence="1">The sequence shown here is derived from an EMBL/GenBank/DDBJ whole genome shotgun (WGS) entry which is preliminary data.</text>
</comment>
<protein>
    <submittedName>
        <fullName evidence="1">Uncharacterized protein</fullName>
    </submittedName>
</protein>
<evidence type="ECO:0000313" key="1">
    <source>
        <dbReference type="EMBL" id="KKK94515.1"/>
    </source>
</evidence>
<feature type="non-terminal residue" evidence="1">
    <location>
        <position position="64"/>
    </location>
</feature>
<reference evidence="1" key="1">
    <citation type="journal article" date="2015" name="Nature">
        <title>Complex archaea that bridge the gap between prokaryotes and eukaryotes.</title>
        <authorList>
            <person name="Spang A."/>
            <person name="Saw J.H."/>
            <person name="Jorgensen S.L."/>
            <person name="Zaremba-Niedzwiedzka K."/>
            <person name="Martijn J."/>
            <person name="Lind A.E."/>
            <person name="van Eijk R."/>
            <person name="Schleper C."/>
            <person name="Guy L."/>
            <person name="Ettema T.J."/>
        </authorList>
    </citation>
    <scope>NUCLEOTIDE SEQUENCE</scope>
</reference>
<organism evidence="1">
    <name type="scientific">marine sediment metagenome</name>
    <dbReference type="NCBI Taxonomy" id="412755"/>
    <lineage>
        <taxon>unclassified sequences</taxon>
        <taxon>metagenomes</taxon>
        <taxon>ecological metagenomes</taxon>
    </lineage>
</organism>
<accession>A0A0F9A8L0</accession>
<proteinExistence type="predicted"/>
<gene>
    <name evidence="1" type="ORF">LCGC14_2682120</name>
</gene>